<evidence type="ECO:0000313" key="7">
    <source>
        <dbReference type="EMBL" id="TJW11529.1"/>
    </source>
</evidence>
<dbReference type="GO" id="GO:0006633">
    <property type="term" value="P:fatty acid biosynthetic process"/>
    <property type="evidence" value="ECO:0007669"/>
    <property type="project" value="TreeGrafter"/>
</dbReference>
<dbReference type="PANTHER" id="PTHR42681:SF1">
    <property type="entry name" value="MALONYL-COA-ACYL CARRIER PROTEIN TRANSACYLASE, MITOCHONDRIAL"/>
    <property type="match status" value="1"/>
</dbReference>
<dbReference type="InterPro" id="IPR024925">
    <property type="entry name" value="Malonyl_CoA-ACP_transAc"/>
</dbReference>
<gene>
    <name evidence="7" type="ORF">E5982_03020</name>
</gene>
<dbReference type="InterPro" id="IPR014043">
    <property type="entry name" value="Acyl_transferase_dom"/>
</dbReference>
<evidence type="ECO:0000256" key="1">
    <source>
        <dbReference type="ARBA" id="ARBA00022679"/>
    </source>
</evidence>
<dbReference type="PANTHER" id="PTHR42681">
    <property type="entry name" value="MALONYL-COA-ACYL CARRIER PROTEIN TRANSACYLASE, MITOCHONDRIAL"/>
    <property type="match status" value="1"/>
</dbReference>
<evidence type="ECO:0000259" key="6">
    <source>
        <dbReference type="SMART" id="SM00827"/>
    </source>
</evidence>
<organism evidence="7 8">
    <name type="scientific">Parvibacter caecicola</name>
    <dbReference type="NCBI Taxonomy" id="747645"/>
    <lineage>
        <taxon>Bacteria</taxon>
        <taxon>Bacillati</taxon>
        <taxon>Actinomycetota</taxon>
        <taxon>Coriobacteriia</taxon>
        <taxon>Coriobacteriales</taxon>
        <taxon>Coriobacteriaceae</taxon>
        <taxon>Parvibacter</taxon>
    </lineage>
</organism>
<dbReference type="Gene3D" id="3.40.366.10">
    <property type="entry name" value="Malonyl-Coenzyme A Acyl Carrier Protein, domain 2"/>
    <property type="match status" value="1"/>
</dbReference>
<evidence type="ECO:0000256" key="5">
    <source>
        <dbReference type="PIRSR" id="PIRSR000446-1"/>
    </source>
</evidence>
<protein>
    <recommendedName>
        <fullName evidence="4">Malonyl CoA-acyl carrier protein transacylase</fullName>
        <ecNumber evidence="4">2.3.1.39</ecNumber>
    </recommendedName>
</protein>
<evidence type="ECO:0000256" key="2">
    <source>
        <dbReference type="ARBA" id="ARBA00023315"/>
    </source>
</evidence>
<dbReference type="Gene3D" id="3.30.70.250">
    <property type="entry name" value="Malonyl-CoA ACP transacylase, ACP-binding"/>
    <property type="match status" value="1"/>
</dbReference>
<proteinExistence type="inferred from homology"/>
<keyword evidence="2 4" id="KW-0012">Acyltransferase</keyword>
<keyword evidence="8" id="KW-1185">Reference proteome</keyword>
<dbReference type="EMBL" id="SSTM01000002">
    <property type="protein sequence ID" value="TJW11529.1"/>
    <property type="molecule type" value="Genomic_DNA"/>
</dbReference>
<evidence type="ECO:0000313" key="8">
    <source>
        <dbReference type="Proteomes" id="UP000309454"/>
    </source>
</evidence>
<comment type="similarity">
    <text evidence="4">Belongs to the fabD family.</text>
</comment>
<evidence type="ECO:0000256" key="3">
    <source>
        <dbReference type="ARBA" id="ARBA00048462"/>
    </source>
</evidence>
<name>A0A4T9T8Y9_9ACTN</name>
<dbReference type="Proteomes" id="UP000309454">
    <property type="component" value="Unassembled WGS sequence"/>
</dbReference>
<evidence type="ECO:0000256" key="4">
    <source>
        <dbReference type="PIRNR" id="PIRNR000446"/>
    </source>
</evidence>
<feature type="domain" description="Malonyl-CoA:ACP transacylase (MAT)" evidence="6">
    <location>
        <begin position="1"/>
        <end position="293"/>
    </location>
</feature>
<dbReference type="AlphaFoldDB" id="A0A4T9T8Y9"/>
<dbReference type="SMART" id="SM00827">
    <property type="entry name" value="PKS_AT"/>
    <property type="match status" value="1"/>
</dbReference>
<dbReference type="Pfam" id="PF00698">
    <property type="entry name" value="Acyl_transf_1"/>
    <property type="match status" value="1"/>
</dbReference>
<comment type="catalytic activity">
    <reaction evidence="3 4">
        <text>holo-[ACP] + malonyl-CoA = malonyl-[ACP] + CoA</text>
        <dbReference type="Rhea" id="RHEA:41792"/>
        <dbReference type="Rhea" id="RHEA-COMP:9623"/>
        <dbReference type="Rhea" id="RHEA-COMP:9685"/>
        <dbReference type="ChEBI" id="CHEBI:57287"/>
        <dbReference type="ChEBI" id="CHEBI:57384"/>
        <dbReference type="ChEBI" id="CHEBI:64479"/>
        <dbReference type="ChEBI" id="CHEBI:78449"/>
        <dbReference type="EC" id="2.3.1.39"/>
    </reaction>
</comment>
<accession>A0A4T9T8Y9</accession>
<dbReference type="SUPFAM" id="SSF55048">
    <property type="entry name" value="Probable ACP-binding domain of malonyl-CoA ACP transacylase"/>
    <property type="match status" value="1"/>
</dbReference>
<comment type="caution">
    <text evidence="7">The sequence shown here is derived from an EMBL/GenBank/DDBJ whole genome shotgun (WGS) entry which is preliminary data.</text>
</comment>
<dbReference type="InterPro" id="IPR016036">
    <property type="entry name" value="Malonyl_transacylase_ACP-bd"/>
</dbReference>
<dbReference type="InterPro" id="IPR001227">
    <property type="entry name" value="Ac_transferase_dom_sf"/>
</dbReference>
<dbReference type="InterPro" id="IPR016035">
    <property type="entry name" value="Acyl_Trfase/lysoPLipase"/>
</dbReference>
<dbReference type="OrthoDB" id="9808669at2"/>
<sequence>MASGQGSQKPGMGASLLDVPEVAETFQCASDVLGRDVAALVSAQGPEGAEALNDTRNAQAAIATLSIGIGRALMARGVRPAALLGFSLGQISALALAEMVSLEDAFRILDVRSAAMAEAAAAAPGAMSALLKADEAGVQALCEACAQGDTLVAANFNAPGQIVISGTADAVARAEEAWKQQGGRASRLATAGAFHSPMMAEAAQQFGQFLATVPFAEPVVPLVCNTDAAPVDAATVRQRLVDHLTHPVLFSQSVQRLRAAGASTFVEVGFGGVLSGLAKRIDKEAARFCVQDSDSFDDYLAQATGV</sequence>
<dbReference type="GO" id="GO:0004314">
    <property type="term" value="F:[acyl-carrier-protein] S-malonyltransferase activity"/>
    <property type="evidence" value="ECO:0007669"/>
    <property type="project" value="UniProtKB-EC"/>
</dbReference>
<feature type="active site" evidence="5">
    <location>
        <position position="195"/>
    </location>
</feature>
<feature type="active site" evidence="5">
    <location>
        <position position="87"/>
    </location>
</feature>
<dbReference type="InterPro" id="IPR050858">
    <property type="entry name" value="Mal-CoA-ACP_Trans/PKS_FabD"/>
</dbReference>
<dbReference type="GO" id="GO:0005829">
    <property type="term" value="C:cytosol"/>
    <property type="evidence" value="ECO:0007669"/>
    <property type="project" value="TreeGrafter"/>
</dbReference>
<dbReference type="PIRSF" id="PIRSF000446">
    <property type="entry name" value="Mct"/>
    <property type="match status" value="1"/>
</dbReference>
<dbReference type="EC" id="2.3.1.39" evidence="4"/>
<reference evidence="7 8" key="1">
    <citation type="submission" date="2019-04" db="EMBL/GenBank/DDBJ databases">
        <title>Microbes associate with the intestines of laboratory mice.</title>
        <authorList>
            <person name="Navarre W."/>
            <person name="Wong E."/>
            <person name="Huang K.C."/>
            <person name="Tropini C."/>
            <person name="Ng K."/>
            <person name="Yu B."/>
        </authorList>
    </citation>
    <scope>NUCLEOTIDE SEQUENCE [LARGE SCALE GENOMIC DNA]</scope>
    <source>
        <strain evidence="7 8">NM48_B13</strain>
    </source>
</reference>
<keyword evidence="1 4" id="KW-0808">Transferase</keyword>
<dbReference type="SUPFAM" id="SSF52151">
    <property type="entry name" value="FabD/lysophospholipase-like"/>
    <property type="match status" value="1"/>
</dbReference>